<evidence type="ECO:0000256" key="9">
    <source>
        <dbReference type="SAM" id="MobiDB-lite"/>
    </source>
</evidence>
<evidence type="ECO:0000259" key="11">
    <source>
        <dbReference type="PROSITE" id="PS50109"/>
    </source>
</evidence>
<dbReference type="EMBL" id="UOFY01000012">
    <property type="protein sequence ID" value="VAX07057.1"/>
    <property type="molecule type" value="Genomic_DNA"/>
</dbReference>
<dbReference type="InterPro" id="IPR000700">
    <property type="entry name" value="PAS-assoc_C"/>
</dbReference>
<dbReference type="SUPFAM" id="SSF55785">
    <property type="entry name" value="PYP-like sensor domain (PAS domain)"/>
    <property type="match status" value="2"/>
</dbReference>
<dbReference type="PROSITE" id="PS50113">
    <property type="entry name" value="PAC"/>
    <property type="match status" value="2"/>
</dbReference>
<dbReference type="InterPro" id="IPR013655">
    <property type="entry name" value="PAS_fold_3"/>
</dbReference>
<dbReference type="Gene3D" id="1.10.287.130">
    <property type="match status" value="1"/>
</dbReference>
<keyword evidence="10" id="KW-0472">Membrane</keyword>
<dbReference type="InterPro" id="IPR003594">
    <property type="entry name" value="HATPase_dom"/>
</dbReference>
<reference evidence="14" key="1">
    <citation type="submission" date="2018-06" db="EMBL/GenBank/DDBJ databases">
        <authorList>
            <person name="Zhirakovskaya E."/>
        </authorList>
    </citation>
    <scope>NUCLEOTIDE SEQUENCE</scope>
</reference>
<dbReference type="FunFam" id="3.30.450.20:FF:000099">
    <property type="entry name" value="Sensory box sensor histidine kinase"/>
    <property type="match status" value="1"/>
</dbReference>
<dbReference type="PRINTS" id="PR00344">
    <property type="entry name" value="BCTRLSENSOR"/>
</dbReference>
<dbReference type="InterPro" id="IPR001610">
    <property type="entry name" value="PAC"/>
</dbReference>
<dbReference type="SMART" id="SM00387">
    <property type="entry name" value="HATPase_c"/>
    <property type="match status" value="1"/>
</dbReference>
<dbReference type="Pfam" id="PF00989">
    <property type="entry name" value="PAS"/>
    <property type="match status" value="1"/>
</dbReference>
<evidence type="ECO:0000259" key="13">
    <source>
        <dbReference type="PROSITE" id="PS50113"/>
    </source>
</evidence>
<dbReference type="CDD" id="cd00130">
    <property type="entry name" value="PAS"/>
    <property type="match status" value="2"/>
</dbReference>
<dbReference type="GO" id="GO:0000155">
    <property type="term" value="F:phosphorelay sensor kinase activity"/>
    <property type="evidence" value="ECO:0007669"/>
    <property type="project" value="InterPro"/>
</dbReference>
<feature type="domain" description="Histidine kinase" evidence="11">
    <location>
        <begin position="390"/>
        <end position="603"/>
    </location>
</feature>
<dbReference type="PROSITE" id="PS50109">
    <property type="entry name" value="HIS_KIN"/>
    <property type="match status" value="1"/>
</dbReference>
<keyword evidence="7" id="KW-0067">ATP-binding</keyword>
<dbReference type="Pfam" id="PF08447">
    <property type="entry name" value="PAS_3"/>
    <property type="match status" value="1"/>
</dbReference>
<evidence type="ECO:0000256" key="2">
    <source>
        <dbReference type="ARBA" id="ARBA00012438"/>
    </source>
</evidence>
<dbReference type="SMART" id="SM00086">
    <property type="entry name" value="PAC"/>
    <property type="match status" value="2"/>
</dbReference>
<dbReference type="InterPro" id="IPR052162">
    <property type="entry name" value="Sensor_kinase/Photoreceptor"/>
</dbReference>
<evidence type="ECO:0000256" key="6">
    <source>
        <dbReference type="ARBA" id="ARBA00022777"/>
    </source>
</evidence>
<dbReference type="Gene3D" id="3.30.565.10">
    <property type="entry name" value="Histidine kinase-like ATPase, C-terminal domain"/>
    <property type="match status" value="1"/>
</dbReference>
<feature type="domain" description="PAC" evidence="13">
    <location>
        <begin position="185"/>
        <end position="236"/>
    </location>
</feature>
<dbReference type="InterPro" id="IPR004358">
    <property type="entry name" value="Sig_transdc_His_kin-like_C"/>
</dbReference>
<protein>
    <recommendedName>
        <fullName evidence="2">histidine kinase</fullName>
        <ecNumber evidence="2">2.7.13.3</ecNumber>
    </recommendedName>
</protein>
<dbReference type="InterPro" id="IPR003661">
    <property type="entry name" value="HisK_dim/P_dom"/>
</dbReference>
<dbReference type="PANTHER" id="PTHR43304:SF1">
    <property type="entry name" value="PAC DOMAIN-CONTAINING PROTEIN"/>
    <property type="match status" value="1"/>
</dbReference>
<dbReference type="SMART" id="SM00388">
    <property type="entry name" value="HisKA"/>
    <property type="match status" value="1"/>
</dbReference>
<dbReference type="CDD" id="cd00082">
    <property type="entry name" value="HisKA"/>
    <property type="match status" value="1"/>
</dbReference>
<keyword evidence="8" id="KW-0175">Coiled coil</keyword>
<evidence type="ECO:0000256" key="1">
    <source>
        <dbReference type="ARBA" id="ARBA00000085"/>
    </source>
</evidence>
<dbReference type="EC" id="2.7.13.3" evidence="2"/>
<keyword evidence="10" id="KW-0812">Transmembrane</keyword>
<dbReference type="Pfam" id="PF02518">
    <property type="entry name" value="HATPase_c"/>
    <property type="match status" value="1"/>
</dbReference>
<evidence type="ECO:0000256" key="10">
    <source>
        <dbReference type="SAM" id="Phobius"/>
    </source>
</evidence>
<dbReference type="GO" id="GO:0005524">
    <property type="term" value="F:ATP binding"/>
    <property type="evidence" value="ECO:0007669"/>
    <property type="project" value="UniProtKB-KW"/>
</dbReference>
<feature type="domain" description="PAS" evidence="12">
    <location>
        <begin position="107"/>
        <end position="177"/>
    </location>
</feature>
<evidence type="ECO:0000256" key="3">
    <source>
        <dbReference type="ARBA" id="ARBA00022553"/>
    </source>
</evidence>
<proteinExistence type="predicted"/>
<gene>
    <name evidence="14" type="ORF">MNBD_GAMMA25-771</name>
</gene>
<keyword evidence="6" id="KW-0418">Kinase</keyword>
<dbReference type="FunFam" id="3.30.450.20:FF:000060">
    <property type="entry name" value="Sensor protein FixL"/>
    <property type="match status" value="1"/>
</dbReference>
<name>A0A3B1BQW8_9ZZZZ</name>
<dbReference type="NCBIfam" id="TIGR00229">
    <property type="entry name" value="sensory_box"/>
    <property type="match status" value="2"/>
</dbReference>
<dbReference type="Pfam" id="PF00512">
    <property type="entry name" value="HisKA"/>
    <property type="match status" value="1"/>
</dbReference>
<dbReference type="AlphaFoldDB" id="A0A3B1BQW8"/>
<dbReference type="SUPFAM" id="SSF55874">
    <property type="entry name" value="ATPase domain of HSP90 chaperone/DNA topoisomerase II/histidine kinase"/>
    <property type="match status" value="1"/>
</dbReference>
<feature type="coiled-coil region" evidence="8">
    <location>
        <begin position="360"/>
        <end position="387"/>
    </location>
</feature>
<keyword evidence="10" id="KW-1133">Transmembrane helix</keyword>
<dbReference type="InterPro" id="IPR013767">
    <property type="entry name" value="PAS_fold"/>
</dbReference>
<organism evidence="14">
    <name type="scientific">hydrothermal vent metagenome</name>
    <dbReference type="NCBI Taxonomy" id="652676"/>
    <lineage>
        <taxon>unclassified sequences</taxon>
        <taxon>metagenomes</taxon>
        <taxon>ecological metagenomes</taxon>
    </lineage>
</organism>
<keyword evidence="3" id="KW-0597">Phosphoprotein</keyword>
<dbReference type="InterPro" id="IPR005467">
    <property type="entry name" value="His_kinase_dom"/>
</dbReference>
<feature type="transmembrane region" description="Helical" evidence="10">
    <location>
        <begin position="21"/>
        <end position="41"/>
    </location>
</feature>
<feature type="domain" description="PAC" evidence="13">
    <location>
        <begin position="313"/>
        <end position="365"/>
    </location>
</feature>
<evidence type="ECO:0000256" key="7">
    <source>
        <dbReference type="ARBA" id="ARBA00022840"/>
    </source>
</evidence>
<dbReference type="Gene3D" id="3.30.450.20">
    <property type="entry name" value="PAS domain"/>
    <property type="match status" value="2"/>
</dbReference>
<keyword evidence="5" id="KW-0547">Nucleotide-binding</keyword>
<dbReference type="GO" id="GO:0006355">
    <property type="term" value="P:regulation of DNA-templated transcription"/>
    <property type="evidence" value="ECO:0007669"/>
    <property type="project" value="InterPro"/>
</dbReference>
<dbReference type="InterPro" id="IPR035965">
    <property type="entry name" value="PAS-like_dom_sf"/>
</dbReference>
<comment type="catalytic activity">
    <reaction evidence="1">
        <text>ATP + protein L-histidine = ADP + protein N-phospho-L-histidine.</text>
        <dbReference type="EC" id="2.7.13.3"/>
    </reaction>
</comment>
<feature type="transmembrane region" description="Helical" evidence="10">
    <location>
        <begin position="78"/>
        <end position="98"/>
    </location>
</feature>
<evidence type="ECO:0000259" key="12">
    <source>
        <dbReference type="PROSITE" id="PS50112"/>
    </source>
</evidence>
<evidence type="ECO:0000256" key="4">
    <source>
        <dbReference type="ARBA" id="ARBA00022679"/>
    </source>
</evidence>
<dbReference type="SUPFAM" id="SSF47384">
    <property type="entry name" value="Homodimeric domain of signal transducing histidine kinase"/>
    <property type="match status" value="1"/>
</dbReference>
<keyword evidence="4" id="KW-0808">Transferase</keyword>
<dbReference type="SMART" id="SM00091">
    <property type="entry name" value="PAS"/>
    <property type="match status" value="2"/>
</dbReference>
<dbReference type="InterPro" id="IPR000014">
    <property type="entry name" value="PAS"/>
</dbReference>
<sequence length="615" mass="68898">MARVKNINREAMQTGKIAGNLGLTLLLLILVLPFLGVSYLLNAELDTETRFLDRQKADFEYVDSVRTLLEETQHKRTLLQVSTLLVLAVSIAIYFIFLRHQAALSESRQKIQAIVENAADSIVTINEQGVILSFNPAAEKIFGYSADEVMGQNVSCLMPEADSHRHDSYLHRYMESGQGHIIGVGAREVEARHSDGHLLSMDLAISEMQQADGRRLFVGILRDISRRKQADADLRASEERFTLITRGTQDGIWDWDLTTGQIYFSPRWKTMLGYDEADIEDNFLALQALIHPDDLGAALDSWIACMEGETDAFAIEYRLRNKQDEYRWIQCRGLVQLDDEGHPVRMAGSHTDITQRRQAYADLQQMAVDLEAKAEALERSNQELDQFAYIASHDLKAPLRAIANLSQWVEEDLEEVMTDDTREQMALLRSRVQRMEGLINGVLQYSRVGRIDMEIEEVDTGKLLVEILDGLASPSGFRIDIAPDMPILSTARVPLSQVFANLLSNAIKYHDRPESARVSVSVRPVNGATYEFAVADDGPGIAPEYHDKVFQIFQTLNARDKVESTGVGLTVVKKIVEELGGEITLDSAEGHGSTFRFTVPNNRDEGQVTSDEEPG</sequence>
<accession>A0A3B1BQW8</accession>
<evidence type="ECO:0000256" key="5">
    <source>
        <dbReference type="ARBA" id="ARBA00022741"/>
    </source>
</evidence>
<feature type="region of interest" description="Disordered" evidence="9">
    <location>
        <begin position="591"/>
        <end position="615"/>
    </location>
</feature>
<dbReference type="PROSITE" id="PS50112">
    <property type="entry name" value="PAS"/>
    <property type="match status" value="2"/>
</dbReference>
<evidence type="ECO:0000256" key="8">
    <source>
        <dbReference type="SAM" id="Coils"/>
    </source>
</evidence>
<evidence type="ECO:0000313" key="14">
    <source>
        <dbReference type="EMBL" id="VAX07057.1"/>
    </source>
</evidence>
<dbReference type="InterPro" id="IPR036890">
    <property type="entry name" value="HATPase_C_sf"/>
</dbReference>
<dbReference type="InterPro" id="IPR036097">
    <property type="entry name" value="HisK_dim/P_sf"/>
</dbReference>
<dbReference type="PANTHER" id="PTHR43304">
    <property type="entry name" value="PHYTOCHROME-LIKE PROTEIN CPH1"/>
    <property type="match status" value="1"/>
</dbReference>
<feature type="domain" description="PAS" evidence="12">
    <location>
        <begin position="237"/>
        <end position="294"/>
    </location>
</feature>